<evidence type="ECO:0000259" key="4">
    <source>
        <dbReference type="PROSITE" id="PS50011"/>
    </source>
</evidence>
<dbReference type="PROSITE" id="PS00108">
    <property type="entry name" value="PROTEIN_KINASE_ST"/>
    <property type="match status" value="1"/>
</dbReference>
<dbReference type="AlphaFoldDB" id="A0A4C1UD75"/>
<dbReference type="OrthoDB" id="548217at2759"/>
<dbReference type="PANTHER" id="PTHR48012:SF26">
    <property type="entry name" value="SERINE_THREONINE-PROTEIN KINASE DDB_G0283821-RELATED"/>
    <property type="match status" value="1"/>
</dbReference>
<keyword evidence="3" id="KW-0067">ATP-binding</keyword>
<evidence type="ECO:0000313" key="6">
    <source>
        <dbReference type="Proteomes" id="UP000299102"/>
    </source>
</evidence>
<dbReference type="GO" id="GO:0005737">
    <property type="term" value="C:cytoplasm"/>
    <property type="evidence" value="ECO:0007669"/>
    <property type="project" value="TreeGrafter"/>
</dbReference>
<evidence type="ECO:0000313" key="5">
    <source>
        <dbReference type="EMBL" id="GBP24433.1"/>
    </source>
</evidence>
<reference evidence="5 6" key="1">
    <citation type="journal article" date="2019" name="Commun. Biol.">
        <title>The bagworm genome reveals a unique fibroin gene that provides high tensile strength.</title>
        <authorList>
            <person name="Kono N."/>
            <person name="Nakamura H."/>
            <person name="Ohtoshi R."/>
            <person name="Tomita M."/>
            <person name="Numata K."/>
            <person name="Arakawa K."/>
        </authorList>
    </citation>
    <scope>NUCLEOTIDE SEQUENCE [LARGE SCALE GENOMIC DNA]</scope>
</reference>
<dbReference type="Proteomes" id="UP000299102">
    <property type="component" value="Unassembled WGS sequence"/>
</dbReference>
<dbReference type="PROSITE" id="PS50011">
    <property type="entry name" value="PROTEIN_KINASE_DOM"/>
    <property type="match status" value="1"/>
</dbReference>
<dbReference type="InterPro" id="IPR050629">
    <property type="entry name" value="STE20/SPS1-PAK"/>
</dbReference>
<dbReference type="GO" id="GO:0005524">
    <property type="term" value="F:ATP binding"/>
    <property type="evidence" value="ECO:0007669"/>
    <property type="project" value="UniProtKB-KW"/>
</dbReference>
<dbReference type="GO" id="GO:0004674">
    <property type="term" value="F:protein serine/threonine kinase activity"/>
    <property type="evidence" value="ECO:0007669"/>
    <property type="project" value="TreeGrafter"/>
</dbReference>
<name>A0A4C1UD75_EUMVA</name>
<keyword evidence="6" id="KW-1185">Reference proteome</keyword>
<dbReference type="Pfam" id="PF00069">
    <property type="entry name" value="Pkinase"/>
    <property type="match status" value="1"/>
</dbReference>
<comment type="caution">
    <text evidence="5">The sequence shown here is derived from an EMBL/GenBank/DDBJ whole genome shotgun (WGS) entry which is preliminary data.</text>
</comment>
<sequence length="134" mass="14941">MAQNAGNVGQKTAESGNVNPAHCIVPRQFIGPEFHALYCTFENDQGIVFNLYNKGCPELLSKQIIWQTLQGVAYCHRHNCIHRDVKPENILLTSDGVVKLCDFGFARMINSKRGRDRVAGRTAHCCTAPTRQLV</sequence>
<keyword evidence="2" id="KW-0547">Nucleotide-binding</keyword>
<dbReference type="EMBL" id="BGZK01000161">
    <property type="protein sequence ID" value="GBP24433.1"/>
    <property type="molecule type" value="Genomic_DNA"/>
</dbReference>
<dbReference type="PANTHER" id="PTHR48012">
    <property type="entry name" value="STERILE20-LIKE KINASE, ISOFORM B-RELATED"/>
    <property type="match status" value="1"/>
</dbReference>
<dbReference type="SUPFAM" id="SSF56112">
    <property type="entry name" value="Protein kinase-like (PK-like)"/>
    <property type="match status" value="1"/>
</dbReference>
<comment type="similarity">
    <text evidence="1">Belongs to the protein kinase superfamily. STE Ser/Thr protein kinase family. STE20 subfamily.</text>
</comment>
<dbReference type="Gene3D" id="1.10.510.10">
    <property type="entry name" value="Transferase(Phosphotransferase) domain 1"/>
    <property type="match status" value="1"/>
</dbReference>
<evidence type="ECO:0000256" key="2">
    <source>
        <dbReference type="ARBA" id="ARBA00022741"/>
    </source>
</evidence>
<gene>
    <name evidence="5" type="ORF">EVAR_19309_1</name>
</gene>
<feature type="domain" description="Protein kinase" evidence="4">
    <location>
        <begin position="1"/>
        <end position="134"/>
    </location>
</feature>
<dbReference type="STRING" id="151549.A0A4C1UD75"/>
<evidence type="ECO:0000256" key="3">
    <source>
        <dbReference type="ARBA" id="ARBA00022840"/>
    </source>
</evidence>
<evidence type="ECO:0000256" key="1">
    <source>
        <dbReference type="ARBA" id="ARBA00008874"/>
    </source>
</evidence>
<proteinExistence type="inferred from homology"/>
<accession>A0A4C1UD75</accession>
<organism evidence="5 6">
    <name type="scientific">Eumeta variegata</name>
    <name type="common">Bagworm moth</name>
    <name type="synonym">Eumeta japonica</name>
    <dbReference type="NCBI Taxonomy" id="151549"/>
    <lineage>
        <taxon>Eukaryota</taxon>
        <taxon>Metazoa</taxon>
        <taxon>Ecdysozoa</taxon>
        <taxon>Arthropoda</taxon>
        <taxon>Hexapoda</taxon>
        <taxon>Insecta</taxon>
        <taxon>Pterygota</taxon>
        <taxon>Neoptera</taxon>
        <taxon>Endopterygota</taxon>
        <taxon>Lepidoptera</taxon>
        <taxon>Glossata</taxon>
        <taxon>Ditrysia</taxon>
        <taxon>Tineoidea</taxon>
        <taxon>Psychidae</taxon>
        <taxon>Oiketicinae</taxon>
        <taxon>Eumeta</taxon>
    </lineage>
</organism>
<dbReference type="InterPro" id="IPR011009">
    <property type="entry name" value="Kinase-like_dom_sf"/>
</dbReference>
<dbReference type="InterPro" id="IPR008271">
    <property type="entry name" value="Ser/Thr_kinase_AS"/>
</dbReference>
<protein>
    <recommendedName>
        <fullName evidence="4">Protein kinase domain-containing protein</fullName>
    </recommendedName>
</protein>
<dbReference type="InterPro" id="IPR000719">
    <property type="entry name" value="Prot_kinase_dom"/>
</dbReference>